<dbReference type="PANTHER" id="PTHR46797">
    <property type="entry name" value="HTH-TYPE TRANSCRIPTIONAL REGULATOR"/>
    <property type="match status" value="1"/>
</dbReference>
<dbReference type="InterPro" id="IPR001387">
    <property type="entry name" value="Cro/C1-type_HTH"/>
</dbReference>
<keyword evidence="4" id="KW-1185">Reference proteome</keyword>
<accession>A0A6I5ZTF0</accession>
<dbReference type="PANTHER" id="PTHR46797:SF1">
    <property type="entry name" value="METHYLPHOSPHONATE SYNTHASE"/>
    <property type="match status" value="1"/>
</dbReference>
<dbReference type="InterPro" id="IPR010982">
    <property type="entry name" value="Lambda_DNA-bd_dom_sf"/>
</dbReference>
<dbReference type="CDD" id="cd00093">
    <property type="entry name" value="HTH_XRE"/>
    <property type="match status" value="1"/>
</dbReference>
<protein>
    <submittedName>
        <fullName evidence="3">Helix-turn-helix protein</fullName>
    </submittedName>
</protein>
<evidence type="ECO:0000259" key="2">
    <source>
        <dbReference type="PROSITE" id="PS50943"/>
    </source>
</evidence>
<dbReference type="Proteomes" id="UP000425916">
    <property type="component" value="Chromosome"/>
</dbReference>
<dbReference type="GO" id="GO:0003677">
    <property type="term" value="F:DNA binding"/>
    <property type="evidence" value="ECO:0007669"/>
    <property type="project" value="UniProtKB-KW"/>
</dbReference>
<dbReference type="Pfam" id="PF01381">
    <property type="entry name" value="HTH_3"/>
    <property type="match status" value="1"/>
</dbReference>
<proteinExistence type="predicted"/>
<feature type="domain" description="HTH cro/C1-type" evidence="2">
    <location>
        <begin position="7"/>
        <end position="61"/>
    </location>
</feature>
<keyword evidence="1" id="KW-0238">DNA-binding</keyword>
<reference evidence="3 4" key="1">
    <citation type="submission" date="2019-11" db="EMBL/GenBank/DDBJ databases">
        <title>Genome sequence of Moorella glycerini DSM11254.</title>
        <authorList>
            <person name="Poehlein A."/>
            <person name="Boeer T."/>
            <person name="Daniel R."/>
        </authorList>
    </citation>
    <scope>NUCLEOTIDE SEQUENCE [LARGE SCALE GENOMIC DNA]</scope>
    <source>
        <strain evidence="3 4">DSM 11254</strain>
    </source>
</reference>
<gene>
    <name evidence="3" type="ORF">MGLY_27500</name>
</gene>
<evidence type="ECO:0000313" key="4">
    <source>
        <dbReference type="Proteomes" id="UP000425916"/>
    </source>
</evidence>
<name>A0A6I5ZTF0_9FIRM</name>
<organism evidence="3 4">
    <name type="scientific">Neomoorella glycerini</name>
    <dbReference type="NCBI Taxonomy" id="55779"/>
    <lineage>
        <taxon>Bacteria</taxon>
        <taxon>Bacillati</taxon>
        <taxon>Bacillota</taxon>
        <taxon>Clostridia</taxon>
        <taxon>Neomoorellales</taxon>
        <taxon>Neomoorellaceae</taxon>
        <taxon>Neomoorella</taxon>
    </lineage>
</organism>
<evidence type="ECO:0000313" key="3">
    <source>
        <dbReference type="EMBL" id="QGP93343.1"/>
    </source>
</evidence>
<dbReference type="EMBL" id="CP046244">
    <property type="protein sequence ID" value="QGP93343.1"/>
    <property type="molecule type" value="Genomic_DNA"/>
</dbReference>
<dbReference type="OrthoDB" id="1684348at2"/>
<evidence type="ECO:0000256" key="1">
    <source>
        <dbReference type="ARBA" id="ARBA00023125"/>
    </source>
</evidence>
<dbReference type="SUPFAM" id="SSF47413">
    <property type="entry name" value="lambda repressor-like DNA-binding domains"/>
    <property type="match status" value="1"/>
</dbReference>
<sequence length="101" mass="11449">MDIGLRIKFFRERQNLSMNALAKRSGASQSAISEIENGKRQPTFEVLERIVKGLGLTLAEFFAEETPSLPPDLRQLLREAESLTPSQRKKLVEFIKSMKGE</sequence>
<dbReference type="SMART" id="SM00530">
    <property type="entry name" value="HTH_XRE"/>
    <property type="match status" value="1"/>
</dbReference>
<dbReference type="Gene3D" id="1.10.260.40">
    <property type="entry name" value="lambda repressor-like DNA-binding domains"/>
    <property type="match status" value="1"/>
</dbReference>
<dbReference type="PROSITE" id="PS50943">
    <property type="entry name" value="HTH_CROC1"/>
    <property type="match status" value="1"/>
</dbReference>
<dbReference type="InterPro" id="IPR050807">
    <property type="entry name" value="TransReg_Diox_bact_type"/>
</dbReference>
<dbReference type="GO" id="GO:0005829">
    <property type="term" value="C:cytosol"/>
    <property type="evidence" value="ECO:0007669"/>
    <property type="project" value="TreeGrafter"/>
</dbReference>
<dbReference type="GO" id="GO:0003700">
    <property type="term" value="F:DNA-binding transcription factor activity"/>
    <property type="evidence" value="ECO:0007669"/>
    <property type="project" value="TreeGrafter"/>
</dbReference>
<dbReference type="AlphaFoldDB" id="A0A6I5ZTF0"/>